<dbReference type="AlphaFoldDB" id="A0A6G0ZLE7"/>
<evidence type="ECO:0000259" key="10">
    <source>
        <dbReference type="PROSITE" id="PS51285"/>
    </source>
</evidence>
<feature type="compositionally biased region" description="Basic and acidic residues" evidence="8">
    <location>
        <begin position="403"/>
        <end position="415"/>
    </location>
</feature>
<feature type="region of interest" description="Disordered" evidence="8">
    <location>
        <begin position="83"/>
        <end position="120"/>
    </location>
</feature>
<evidence type="ECO:0000256" key="1">
    <source>
        <dbReference type="ARBA" id="ARBA00022527"/>
    </source>
</evidence>
<evidence type="ECO:0000313" key="11">
    <source>
        <dbReference type="EMBL" id="KAF0772207.1"/>
    </source>
</evidence>
<evidence type="ECO:0000256" key="6">
    <source>
        <dbReference type="ARBA" id="ARBA00022840"/>
    </source>
</evidence>
<evidence type="ECO:0000256" key="5">
    <source>
        <dbReference type="ARBA" id="ARBA00022777"/>
    </source>
</evidence>
<keyword evidence="2" id="KW-0597">Phosphoprotein</keyword>
<dbReference type="GO" id="GO:0005524">
    <property type="term" value="F:ATP binding"/>
    <property type="evidence" value="ECO:0007669"/>
    <property type="project" value="UniProtKB-UniRule"/>
</dbReference>
<dbReference type="PROSITE" id="PS00108">
    <property type="entry name" value="PROTEIN_KINASE_ST"/>
    <property type="match status" value="1"/>
</dbReference>
<feature type="compositionally biased region" description="Gly residues" evidence="8">
    <location>
        <begin position="237"/>
        <end position="247"/>
    </location>
</feature>
<protein>
    <submittedName>
        <fullName evidence="11">Protein kinase 3 isoform X1</fullName>
    </submittedName>
</protein>
<dbReference type="EMBL" id="VUJU01000208">
    <property type="protein sequence ID" value="KAF0772207.1"/>
    <property type="molecule type" value="Genomic_DNA"/>
</dbReference>
<dbReference type="GO" id="GO:0004674">
    <property type="term" value="F:protein serine/threonine kinase activity"/>
    <property type="evidence" value="ECO:0007669"/>
    <property type="project" value="UniProtKB-KW"/>
</dbReference>
<keyword evidence="3" id="KW-0808">Transferase</keyword>
<keyword evidence="6 7" id="KW-0067">ATP-binding</keyword>
<feature type="compositionally biased region" description="Low complexity" evidence="8">
    <location>
        <begin position="510"/>
        <end position="526"/>
    </location>
</feature>
<evidence type="ECO:0000256" key="2">
    <source>
        <dbReference type="ARBA" id="ARBA00022553"/>
    </source>
</evidence>
<feature type="compositionally biased region" description="Acidic residues" evidence="8">
    <location>
        <begin position="498"/>
        <end position="509"/>
    </location>
</feature>
<dbReference type="CDD" id="cd05592">
    <property type="entry name" value="STKc_nPKC_theta_like"/>
    <property type="match status" value="1"/>
</dbReference>
<feature type="region of interest" description="Disordered" evidence="8">
    <location>
        <begin position="223"/>
        <end position="252"/>
    </location>
</feature>
<proteinExistence type="predicted"/>
<dbReference type="InterPro" id="IPR000719">
    <property type="entry name" value="Prot_kinase_dom"/>
</dbReference>
<feature type="region of interest" description="Disordered" evidence="8">
    <location>
        <begin position="308"/>
        <end position="436"/>
    </location>
</feature>
<dbReference type="SMART" id="SM00220">
    <property type="entry name" value="S_TKc"/>
    <property type="match status" value="1"/>
</dbReference>
<feature type="compositionally biased region" description="Polar residues" evidence="8">
    <location>
        <begin position="355"/>
        <end position="365"/>
    </location>
</feature>
<sequence>MPFFTDYGNYLHGSAPFSSQYYSQLLPYPGSNTGVRSAPRVHMARNFNSIAVEQTLRAIRRSPGAVAARHYARPVHVNTSEIDVTSPRRPRRTTATTETAVDAGGGGGNDGVGGGGGSVIHRGRTVVRLHTNKNKRSEKPTEIRPELTAAATAAAETDDPPSRCTAGLALAEEGLAKKGTIKRHTSAGVKVPVNDDRRPSVTDEILREQEALFDTMIMEEMEGQEKRVRRKSYPVDMGGGGGVGGGKQPHRTRETRKKSMAAAMVYGEHHADKPVKNRAGNWKLNYDVIIEESGIEPVSFTFKLNNTAKKESDGRSGDNGKLDANHNVVISKSHDNDSDIGKKNNSKKKHAKTVINKNQSNNDNSEGGAVGESAKKTKVVKKKIIVKKKVVKKKKEEEEDKEKEERSENWQDKQKLQKKKTPSPQKKGSSSNAVAASAVITPFVRASFGKTFISPSQVSSTKSKFEKPKPKVNLETPPPPPPPPTPKTPLTADNGSSSDDDESSGEDDTSSASSSSSSSSLCSGSSGSTFYDSDDYGDKRVACSNSSFDSGLPSSPVPAPDPIDCDVNCHRKCEKLMPNLCGVNQKLVVEALATLKRDSSSSSDAATNSYQIGGSAGNVEGAERSLRSYSYRHHSRPKRVVPPATSIPRFRKYAVDDFNFLKVLGKGSFGKVLLAELKGTDYYYAVKCLKKDVVLEDDDVECTLIERKVLALGTNHPYLCHLFCTFQTESHLFFVMEYLNGGDLMFHIQQSGRFDEGRSRFYASEIVSGLKFLHKKGIVYRDLKLDNILLDFNGHVRIADFGMCKLQIYLDKTADTFCGTPDYMAPEIIKGQKYNQSVDWWSFGILLYEMLVGKSPFSGCDEDALFWSICNEQPQYPRYLSVDSKSVLVALLDKDASKRLGSLEANHSAEDVIRHPFFSSMDWSKLERRELEPPYLPRVYHPLDTHYFDKHFTKEKPRLTPVEKTILQSMDQSQFDGFTYTNPNVTDS</sequence>
<feature type="compositionally biased region" description="Basic and acidic residues" evidence="8">
    <location>
        <begin position="308"/>
        <end position="324"/>
    </location>
</feature>
<dbReference type="InterPro" id="IPR011009">
    <property type="entry name" value="Kinase-like_dom_sf"/>
</dbReference>
<reference evidence="11 12" key="1">
    <citation type="submission" date="2019-08" db="EMBL/GenBank/DDBJ databases">
        <title>Whole genome of Aphis craccivora.</title>
        <authorList>
            <person name="Voronova N.V."/>
            <person name="Shulinski R.S."/>
            <person name="Bandarenka Y.V."/>
            <person name="Zhorov D.G."/>
            <person name="Warner D."/>
        </authorList>
    </citation>
    <scope>NUCLEOTIDE SEQUENCE [LARGE SCALE GENOMIC DNA]</scope>
    <source>
        <strain evidence="11">180601</strain>
        <tissue evidence="11">Whole Body</tissue>
    </source>
</reference>
<evidence type="ECO:0000259" key="9">
    <source>
        <dbReference type="PROSITE" id="PS50011"/>
    </source>
</evidence>
<feature type="compositionally biased region" description="Low complexity" evidence="8">
    <location>
        <begin position="93"/>
        <end position="102"/>
    </location>
</feature>
<gene>
    <name evidence="11" type="ORF">FWK35_00000786</name>
</gene>
<dbReference type="SMART" id="SM00133">
    <property type="entry name" value="S_TK_X"/>
    <property type="match status" value="1"/>
</dbReference>
<feature type="compositionally biased region" description="Basic residues" evidence="8">
    <location>
        <begin position="376"/>
        <end position="393"/>
    </location>
</feature>
<dbReference type="PROSITE" id="PS00107">
    <property type="entry name" value="PROTEIN_KINASE_ATP"/>
    <property type="match status" value="1"/>
</dbReference>
<feature type="domain" description="AGC-kinase C-terminal" evidence="10">
    <location>
        <begin position="919"/>
        <end position="988"/>
    </location>
</feature>
<dbReference type="Gene3D" id="1.10.510.10">
    <property type="entry name" value="Transferase(Phosphotransferase) domain 1"/>
    <property type="match status" value="1"/>
</dbReference>
<dbReference type="Pfam" id="PF00069">
    <property type="entry name" value="Pkinase"/>
    <property type="match status" value="1"/>
</dbReference>
<feature type="binding site" evidence="7">
    <location>
        <position position="687"/>
    </location>
    <ligand>
        <name>ATP</name>
        <dbReference type="ChEBI" id="CHEBI:30616"/>
    </ligand>
</feature>
<evidence type="ECO:0000256" key="4">
    <source>
        <dbReference type="ARBA" id="ARBA00022741"/>
    </source>
</evidence>
<dbReference type="PROSITE" id="PS51285">
    <property type="entry name" value="AGC_KINASE_CTER"/>
    <property type="match status" value="1"/>
</dbReference>
<dbReference type="PANTHER" id="PTHR24351">
    <property type="entry name" value="RIBOSOMAL PROTEIN S6 KINASE"/>
    <property type="match status" value="1"/>
</dbReference>
<dbReference type="InterPro" id="IPR008271">
    <property type="entry name" value="Ser/Thr_kinase_AS"/>
</dbReference>
<organism evidence="11 12">
    <name type="scientific">Aphis craccivora</name>
    <name type="common">Cowpea aphid</name>
    <dbReference type="NCBI Taxonomy" id="307492"/>
    <lineage>
        <taxon>Eukaryota</taxon>
        <taxon>Metazoa</taxon>
        <taxon>Ecdysozoa</taxon>
        <taxon>Arthropoda</taxon>
        <taxon>Hexapoda</taxon>
        <taxon>Insecta</taxon>
        <taxon>Pterygota</taxon>
        <taxon>Neoptera</taxon>
        <taxon>Paraneoptera</taxon>
        <taxon>Hemiptera</taxon>
        <taxon>Sternorrhyncha</taxon>
        <taxon>Aphidomorpha</taxon>
        <taxon>Aphidoidea</taxon>
        <taxon>Aphididae</taxon>
        <taxon>Aphidini</taxon>
        <taxon>Aphis</taxon>
        <taxon>Aphis</taxon>
    </lineage>
</organism>
<dbReference type="PROSITE" id="PS50011">
    <property type="entry name" value="PROTEIN_KINASE_DOM"/>
    <property type="match status" value="1"/>
</dbReference>
<dbReference type="FunFam" id="3.30.200.20:FF:000020">
    <property type="entry name" value="Protein kinase C, alpha"/>
    <property type="match status" value="1"/>
</dbReference>
<evidence type="ECO:0000256" key="3">
    <source>
        <dbReference type="ARBA" id="ARBA00022679"/>
    </source>
</evidence>
<feature type="domain" description="Protein kinase" evidence="9">
    <location>
        <begin position="658"/>
        <end position="918"/>
    </location>
</feature>
<dbReference type="Pfam" id="PF00433">
    <property type="entry name" value="Pkinase_C"/>
    <property type="match status" value="1"/>
</dbReference>
<accession>A0A6G0ZLE7</accession>
<feature type="compositionally biased region" description="Gly residues" evidence="8">
    <location>
        <begin position="103"/>
        <end position="118"/>
    </location>
</feature>
<feature type="compositionally biased region" description="Basic and acidic residues" evidence="8">
    <location>
        <begin position="332"/>
        <end position="342"/>
    </location>
</feature>
<dbReference type="InterPro" id="IPR017441">
    <property type="entry name" value="Protein_kinase_ATP_BS"/>
</dbReference>
<feature type="region of interest" description="Disordered" evidence="8">
    <location>
        <begin position="452"/>
        <end position="526"/>
    </location>
</feature>
<evidence type="ECO:0000313" key="12">
    <source>
        <dbReference type="Proteomes" id="UP000478052"/>
    </source>
</evidence>
<keyword evidence="1" id="KW-0723">Serine/threonine-protein kinase</keyword>
<evidence type="ECO:0000256" key="7">
    <source>
        <dbReference type="PROSITE-ProRule" id="PRU10141"/>
    </source>
</evidence>
<dbReference type="Proteomes" id="UP000478052">
    <property type="component" value="Unassembled WGS sequence"/>
</dbReference>
<dbReference type="InterPro" id="IPR017892">
    <property type="entry name" value="Pkinase_C"/>
</dbReference>
<dbReference type="FunFam" id="1.10.510.10:FF:000150">
    <property type="entry name" value="Protein kinase C, theta"/>
    <property type="match status" value="1"/>
</dbReference>
<dbReference type="OrthoDB" id="10047816at2759"/>
<keyword evidence="5 11" id="KW-0418">Kinase</keyword>
<feature type="compositionally biased region" description="Pro residues" evidence="8">
    <location>
        <begin position="476"/>
        <end position="487"/>
    </location>
</feature>
<keyword evidence="4 7" id="KW-0547">Nucleotide-binding</keyword>
<dbReference type="SUPFAM" id="SSF56112">
    <property type="entry name" value="Protein kinase-like (PK-like)"/>
    <property type="match status" value="1"/>
</dbReference>
<dbReference type="InterPro" id="IPR000961">
    <property type="entry name" value="AGC-kinase_C"/>
</dbReference>
<comment type="caution">
    <text evidence="11">The sequence shown here is derived from an EMBL/GenBank/DDBJ whole genome shotgun (WGS) entry which is preliminary data.</text>
</comment>
<dbReference type="Gene3D" id="3.30.200.20">
    <property type="entry name" value="Phosphorylase Kinase, domain 1"/>
    <property type="match status" value="1"/>
</dbReference>
<name>A0A6G0ZLE7_APHCR</name>
<feature type="compositionally biased region" description="Polar residues" evidence="8">
    <location>
        <begin position="453"/>
        <end position="462"/>
    </location>
</feature>
<keyword evidence="12" id="KW-1185">Reference proteome</keyword>
<evidence type="ECO:0000256" key="8">
    <source>
        <dbReference type="SAM" id="MobiDB-lite"/>
    </source>
</evidence>